<feature type="compositionally biased region" description="Polar residues" evidence="1">
    <location>
        <begin position="2789"/>
        <end position="2799"/>
    </location>
</feature>
<feature type="region of interest" description="Disordered" evidence="1">
    <location>
        <begin position="2844"/>
        <end position="2874"/>
    </location>
</feature>
<feature type="region of interest" description="Disordered" evidence="1">
    <location>
        <begin position="1559"/>
        <end position="1783"/>
    </location>
</feature>
<feature type="compositionally biased region" description="Low complexity" evidence="1">
    <location>
        <begin position="1749"/>
        <end position="1763"/>
    </location>
</feature>
<reference evidence="3 4" key="1">
    <citation type="journal article" date="2016" name="BMC Genomics">
        <title>Comparative genomics reveals Cyclospora cayetanensis possesses coccidia-like metabolism and invasion components but unique surface antigens.</title>
        <authorList>
            <person name="Liu S."/>
            <person name="Wang L."/>
            <person name="Zheng H."/>
            <person name="Xu Z."/>
            <person name="Roellig D.M."/>
            <person name="Li N."/>
            <person name="Frace M.A."/>
            <person name="Tang K."/>
            <person name="Arrowood M.J."/>
            <person name="Moss D.M."/>
            <person name="Zhang L."/>
            <person name="Feng Y."/>
            <person name="Xiao L."/>
        </authorList>
    </citation>
    <scope>NUCLEOTIDE SEQUENCE [LARGE SCALE GENOMIC DNA]</scope>
    <source>
        <strain evidence="3 4">CHN_HEN01</strain>
    </source>
</reference>
<organism evidence="3 4">
    <name type="scientific">Cyclospora cayetanensis</name>
    <dbReference type="NCBI Taxonomy" id="88456"/>
    <lineage>
        <taxon>Eukaryota</taxon>
        <taxon>Sar</taxon>
        <taxon>Alveolata</taxon>
        <taxon>Apicomplexa</taxon>
        <taxon>Conoidasida</taxon>
        <taxon>Coccidia</taxon>
        <taxon>Eucoccidiorida</taxon>
        <taxon>Eimeriorina</taxon>
        <taxon>Eimeriidae</taxon>
        <taxon>Cyclospora</taxon>
    </lineage>
</organism>
<feature type="region of interest" description="Disordered" evidence="1">
    <location>
        <begin position="1190"/>
        <end position="1213"/>
    </location>
</feature>
<feature type="region of interest" description="Disordered" evidence="1">
    <location>
        <begin position="358"/>
        <end position="401"/>
    </location>
</feature>
<feature type="compositionally biased region" description="Basic and acidic residues" evidence="1">
    <location>
        <begin position="1707"/>
        <end position="1725"/>
    </location>
</feature>
<feature type="region of interest" description="Disordered" evidence="1">
    <location>
        <begin position="1920"/>
        <end position="1966"/>
    </location>
</feature>
<feature type="region of interest" description="Disordered" evidence="1">
    <location>
        <begin position="2561"/>
        <end position="2584"/>
    </location>
</feature>
<feature type="transmembrane region" description="Helical" evidence="2">
    <location>
        <begin position="880"/>
        <end position="902"/>
    </location>
</feature>
<accession>A0A1D3CVB2</accession>
<comment type="caution">
    <text evidence="3">The sequence shown here is derived from an EMBL/GenBank/DDBJ whole genome shotgun (WGS) entry which is preliminary data.</text>
</comment>
<feature type="compositionally biased region" description="Basic and acidic residues" evidence="1">
    <location>
        <begin position="2998"/>
        <end position="3025"/>
    </location>
</feature>
<feature type="compositionally biased region" description="Polar residues" evidence="1">
    <location>
        <begin position="1934"/>
        <end position="1966"/>
    </location>
</feature>
<evidence type="ECO:0000313" key="3">
    <source>
        <dbReference type="EMBL" id="OEH75134.1"/>
    </source>
</evidence>
<protein>
    <recommendedName>
        <fullName evidence="5">Transmembrane protein</fullName>
    </recommendedName>
</protein>
<dbReference type="VEuPathDB" id="ToxoDB:LOC34617981"/>
<evidence type="ECO:0000313" key="4">
    <source>
        <dbReference type="Proteomes" id="UP000095192"/>
    </source>
</evidence>
<dbReference type="Proteomes" id="UP000095192">
    <property type="component" value="Unassembled WGS sequence"/>
</dbReference>
<feature type="compositionally biased region" description="Basic and acidic residues" evidence="1">
    <location>
        <begin position="1559"/>
        <end position="1583"/>
    </location>
</feature>
<feature type="transmembrane region" description="Helical" evidence="2">
    <location>
        <begin position="777"/>
        <end position="795"/>
    </location>
</feature>
<feature type="region of interest" description="Disordered" evidence="1">
    <location>
        <begin position="1387"/>
        <end position="1422"/>
    </location>
</feature>
<evidence type="ECO:0008006" key="5">
    <source>
        <dbReference type="Google" id="ProtNLM"/>
    </source>
</evidence>
<dbReference type="InterPro" id="IPR050899">
    <property type="entry name" value="DDRGK_domain-containing"/>
</dbReference>
<feature type="compositionally biased region" description="Basic and acidic residues" evidence="1">
    <location>
        <begin position="1611"/>
        <end position="1624"/>
    </location>
</feature>
<feature type="compositionally biased region" description="Basic and acidic residues" evidence="1">
    <location>
        <begin position="1639"/>
        <end position="1651"/>
    </location>
</feature>
<keyword evidence="2" id="KW-1133">Transmembrane helix</keyword>
<gene>
    <name evidence="3" type="ORF">cyc_00884</name>
</gene>
<feature type="region of interest" description="Disordered" evidence="1">
    <location>
        <begin position="2386"/>
        <end position="2466"/>
    </location>
</feature>
<feature type="region of interest" description="Disordered" evidence="1">
    <location>
        <begin position="1"/>
        <end position="23"/>
    </location>
</feature>
<feature type="compositionally biased region" description="Basic residues" evidence="1">
    <location>
        <begin position="2298"/>
        <end position="2312"/>
    </location>
</feature>
<feature type="region of interest" description="Disordered" evidence="1">
    <location>
        <begin position="2298"/>
        <end position="2334"/>
    </location>
</feature>
<feature type="region of interest" description="Disordered" evidence="1">
    <location>
        <begin position="3180"/>
        <end position="3203"/>
    </location>
</feature>
<dbReference type="InParanoid" id="A0A1D3CVB2"/>
<feature type="compositionally biased region" description="Low complexity" evidence="1">
    <location>
        <begin position="2853"/>
        <end position="2866"/>
    </location>
</feature>
<evidence type="ECO:0000256" key="1">
    <source>
        <dbReference type="SAM" id="MobiDB-lite"/>
    </source>
</evidence>
<name>A0A1D3CVB2_9EIME</name>
<feature type="compositionally biased region" description="Low complexity" evidence="1">
    <location>
        <begin position="1679"/>
        <end position="1697"/>
    </location>
</feature>
<feature type="region of interest" description="Disordered" evidence="1">
    <location>
        <begin position="2963"/>
        <end position="3025"/>
    </location>
</feature>
<feature type="transmembrane region" description="Helical" evidence="2">
    <location>
        <begin position="830"/>
        <end position="851"/>
    </location>
</feature>
<feature type="region of interest" description="Disordered" evidence="1">
    <location>
        <begin position="2598"/>
        <end position="2661"/>
    </location>
</feature>
<feature type="compositionally biased region" description="Low complexity" evidence="1">
    <location>
        <begin position="1625"/>
        <end position="1638"/>
    </location>
</feature>
<feature type="region of interest" description="Disordered" evidence="1">
    <location>
        <begin position="57"/>
        <end position="81"/>
    </location>
</feature>
<feature type="region of interest" description="Disordered" evidence="1">
    <location>
        <begin position="420"/>
        <end position="451"/>
    </location>
</feature>
<feature type="compositionally biased region" description="Basic and acidic residues" evidence="1">
    <location>
        <begin position="1590"/>
        <end position="1600"/>
    </location>
</feature>
<feature type="transmembrane region" description="Helical" evidence="2">
    <location>
        <begin position="802"/>
        <end position="818"/>
    </location>
</feature>
<feature type="region of interest" description="Disordered" evidence="1">
    <location>
        <begin position="3063"/>
        <end position="3094"/>
    </location>
</feature>
<feature type="compositionally biased region" description="Polar residues" evidence="1">
    <location>
        <begin position="426"/>
        <end position="436"/>
    </location>
</feature>
<dbReference type="VEuPathDB" id="ToxoDB:cyc_00884"/>
<dbReference type="EMBL" id="JROU02001824">
    <property type="protein sequence ID" value="OEH75134.1"/>
    <property type="molecule type" value="Genomic_DNA"/>
</dbReference>
<evidence type="ECO:0000256" key="2">
    <source>
        <dbReference type="SAM" id="Phobius"/>
    </source>
</evidence>
<sequence>MDPHLRSSCSSKAGSKAPHGRREHCVWTADVRERRCSLESNTNCLVAARSDKAKSVLLDEGPTGTPSVQLKTQSDPEKGKMTTCTGSGIALESDAVSPASSKRHAIENERSKCLFPNALTCGQGKPQSTSVGSREQIANTGMGSIGKDPSRGVEQRRLKRNSALNFAPKREACSGGNNARRGGVESSRWTPLRRISITQGSAASHRLVKCVRRRLCLLKQAVLERPWRSDIALQVRSERLRASLLGTSKEVQRVSRQYSRALLKKLAAAGRSGKAVASWRAHQVLTALQEVRGSVLQPARRKLWGLKRQCKTLRPRVAARIDPAREGRMCDTGAEEHGFYRCRGMALKEASLFLGAASRGHPSPSAPRSAEGQSGCRLSTPQGHFAAVPSTPPPSQGSRACDGTVRQWKTMSAQSSAFPVHLADPCSQSAVSGTSRGESRRSCTPPCQEGPPECLQRARNALLFQALSAHAAETADASPEMTAPPNNAERPESQNGLNSPPAEGLQATGDKEGESSGELENPDLCKANSCNEFEQVLKTWQSKELHVMARKRRGFYSASSAQDPSHPAAAQADSTEANVAAILASSECVVGGTDAMKDPAEDTANASGETHVREAPMAEQAEAPTPLASSPLSEPAQAVIATSPPAETRAAGTPADASLPADAIVHARTPPTLLHTANESLSELKPAIPSDPANLESADEKETGLWLGMEGACEHGDDEASSSNTSALAGVAGLAREGEEFGKGKGEEGGRELYKKTTIAKQEHRQFASSAMLPTKWEVFALFLGALFTYVLVLLCTRGVPHAILLLFCCLFGLRIRAKGSGSTSGGSYTALWLLLLQLMLIAALCIVSLIKEVANTNQMLRQINDNTLYAADIRITSTLLFVALSFAGFLLGFIILGYLGFSSFYSFVFQPIELCLFGSSDIRSSNFGVQATAAICLFCLGGYGTSAGLLLFLALVVTGGRLVVNVFVMKEGDRLEVKELGTRRRLTRCFLASSLLQIAAQLGAVALICCTGHSGVQPLQRQAAKAILGVTGFCSLLDVLLLAAQLAAFKCDCPKQTLGKAAAILLAGGRFDAPSAYLCIAGRLEVLWDEEAAAYTSTYTYHLVAQRYIGKVFWSKKLLSFPVPLPKCLRDQQVLQQKLQELPPPPQGHPLHAAARKARRLPTDVSILLPLQSRGLAHEAGLAVDAETALTARTPEDKQASQPSKATHRREAPHGLAACYSCCGTLGPNTSNLERTAFSQRSSTKLQSSQLLPCTEVHDTAGKCPPIPLTATVMNNTEKRASPRRSLCETVPEGETPGSQALSRVANNATEDSKASQNVCEEKSSKATDHGDNSIIAPVEVELQRPPSTMKYTETDVAQHQTPKEVPGATAADGLTQPLEDAGAAAALRSQKSTNPFDSDTEEEEEGALLPSGASGVTEQPLPTCMCIETPPADAAANAAAAASPRVVKTPSTEQLATAAAVPVDAEAVLLRSVIELLQRLEQKGSQVLAGAPCFSHRLRQGEGEEALKELLQMATSRESLLETLRGCLSAAQDVSEEVHTQELLQFIIAAEEKQQQEALKNEESRHMCQEEEQQRQLRGQEESSSEEQTERQEADAQREQQQMQEEEERQQHDRQVQQRDEQQQMQQEELLQQRLAQQEKEQETEEQQRYSDCQDAPEEQQHTGEEAAQEPPPPREPQQVEATTAKDMNTAAAAPADEEEAAGGDTHRSRSEIDTAAAPKEEGGSASPSGQEVPPSATAAEDRVAAEQEAGAAVEQDVAAGPPHCKGVEDSPLPTGSSEDVGVSWQVLRAAGEQTTEGCVNASPPVQEVPEALSPLESRGSLGGPLGSLPIAEDEAEEIQERLLHHVAQQQQSAACSSSSLVFLPCGGEVDALLREAEKEGAAPPRGHTTLSDGEDEAEAIFSVFLANRSEVCDQGSRQLRSASASPRLDFSSASPRADLSQTHSGGALRSSQSLARFAQSPLQQQQHVLPESLDARHRGLVGLSADELSRHLHATENPLSSSDLFSSGTVLSSARPSFQSTRLSVGSTRTGTQVDVPCRLAYTWGPPTPLHVEEEHLHGVPMLQRRRGAVSGYDEDVPNAALAAAAGILRSSRSRSNEWRGRRGSEDLVSAQSVRLVSNALPSASSTFYACRAMSSLAAQAAATRVAASPVSAPANASSEGLPMRSRVVLAGGAAEDARTPVRRHRGPPLARIPEVHASHAASIPESYEELGETTPRGRWRGEIRTAGCPSTMRPLSRYAPSQLEKQPSQAEFAAAGTCVSPKFSASCRSFSRIGRSRQALVRSELQGIPLRESCRRKRQSRAERRRRTVSNSSRDPFPREVGARGAVTPEESTDDLAAAYCVAGRKTYKRDQETQALIGGSTAILSKEERLRERELQERFERLTAQERRDQEHRRQKQSELVPQEDPDDALRSAQTFLLRGESRPLQWQPQERQQRSLSERSSVGRIGKRHSTAGAFPDNGCSTAQLSEAVEEESVRLEDSVHSAQLEVQQEEGARVYEQLEQEKQKQGEEETRWLLQQQQEGARLLQKRRQQFEAVQQRQQEFLCARRQERQLKAMASREGDGIQSRGEEKEACGAEAVRSDTRSAAWCAIETPEEAFEGSPDALKPPQGGGTAERRGSRLRAEVTPRAPTGEGKSGANAAHVREGAGRQALQRRLEEGAMSGGVFEIASGADLRDADLEGLDARSPPAATAALHLGYTAPSKRSPEVGADDDQLVFRSLESGETFGKARSEVEAGGGGGKTKEFKASLDRLQEATYGFGSTEEGQEGCCELRAEEVWTRERGFTTQQRASQTAEAPPLDPPKGHTTDVGVETDLTVQTPLPDVFELEKEDADINEEHVAAGARQSQRQPGARTGPAAAATDKPLKGKGLSSVQEDSEVFGVPFEAEQQHQQWVANIRAAEEARQQVAAAAAAASAAAAAAREAVAAANEAAVDPSEVLTPEILKTAVESFQLEEAAAALHPPSPRRPPSAAKKDLCGGALTRGRGPPSVAGKGDRCALKPPMDVREGSTSSKGREKCLPAEHPVSTWPLTATPFKNEGLPFIPQQFVDQYYLQDRRKSDGGIRGPPLLSSEQEPQVLQPYRGGRASRSLSRRGSLLDFSNAPAAAKALASRLRDRLRPLLSRQEYGGGSQGGLHPRETCLQSGGLQQPRVYDAAGAAAAELNFAEMPTLARAKQQRQLNRRRSTRRNNGAQRHQGMPSHEALAGSLLAQRLVIQLVDSAYSSTASPDVVAQRAPEIWDDLRLDAFHPPS</sequence>
<dbReference type="VEuPathDB" id="ToxoDB:LOC113146455"/>
<feature type="region of interest" description="Disordered" evidence="1">
    <location>
        <begin position="1277"/>
        <end position="1348"/>
    </location>
</feature>
<keyword evidence="2" id="KW-0812">Transmembrane</keyword>
<keyword evidence="4" id="KW-1185">Reference proteome</keyword>
<feature type="region of interest" description="Disordered" evidence="1">
    <location>
        <begin position="593"/>
        <end position="638"/>
    </location>
</feature>
<dbReference type="PANTHER" id="PTHR48176:SF1">
    <property type="entry name" value="DDRGK DOMAIN-CONTAINING PROTEIN 1"/>
    <property type="match status" value="1"/>
</dbReference>
<dbReference type="GO" id="GO:0044389">
    <property type="term" value="F:ubiquitin-like protein ligase binding"/>
    <property type="evidence" value="ECO:0007669"/>
    <property type="project" value="TreeGrafter"/>
</dbReference>
<feature type="compositionally biased region" description="Polar residues" evidence="1">
    <location>
        <begin position="1298"/>
        <end position="1320"/>
    </location>
</feature>
<feature type="compositionally biased region" description="Basic and acidic residues" evidence="1">
    <location>
        <begin position="2386"/>
        <end position="2397"/>
    </location>
</feature>
<feature type="region of interest" description="Disordered" evidence="1">
    <location>
        <begin position="2787"/>
        <end position="2814"/>
    </location>
</feature>
<keyword evidence="2" id="KW-0472">Membrane</keyword>
<feature type="compositionally biased region" description="Polar residues" evidence="1">
    <location>
        <begin position="64"/>
        <end position="73"/>
    </location>
</feature>
<dbReference type="PANTHER" id="PTHR48176">
    <property type="entry name" value="DDRGK DOMAIN-CONTAINING PROTEIN 1"/>
    <property type="match status" value="1"/>
</dbReference>
<proteinExistence type="predicted"/>
<feature type="compositionally biased region" description="Basic and acidic residues" evidence="1">
    <location>
        <begin position="1321"/>
        <end position="1333"/>
    </location>
</feature>
<feature type="compositionally biased region" description="Basic and acidic residues" evidence="1">
    <location>
        <begin position="2619"/>
        <end position="2630"/>
    </location>
</feature>
<feature type="region of interest" description="Disordered" evidence="1">
    <location>
        <begin position="471"/>
        <end position="525"/>
    </location>
</feature>